<evidence type="ECO:0000256" key="7">
    <source>
        <dbReference type="SAM" id="MobiDB-lite"/>
    </source>
</evidence>
<dbReference type="Gene3D" id="2.160.20.70">
    <property type="match status" value="1"/>
</dbReference>
<dbReference type="InterPro" id="IPR036145">
    <property type="entry name" value="MinC_C_sf"/>
</dbReference>
<dbReference type="EMBL" id="FXAM01000001">
    <property type="protein sequence ID" value="SMF93493.1"/>
    <property type="molecule type" value="Genomic_DNA"/>
</dbReference>
<keyword evidence="4 6" id="KW-0131">Cell cycle</keyword>
<dbReference type="InterPro" id="IPR013033">
    <property type="entry name" value="MinC"/>
</dbReference>
<evidence type="ECO:0000256" key="6">
    <source>
        <dbReference type="HAMAP-Rule" id="MF_00267"/>
    </source>
</evidence>
<keyword evidence="3 6" id="KW-0717">Septation</keyword>
<dbReference type="NCBIfam" id="TIGR01222">
    <property type="entry name" value="minC"/>
    <property type="match status" value="1"/>
</dbReference>
<name>A0A1Y6CY44_9GAMM</name>
<keyword evidence="2 6" id="KW-0132">Cell division</keyword>
<dbReference type="Pfam" id="PF03775">
    <property type="entry name" value="MinC_C"/>
    <property type="match status" value="1"/>
</dbReference>
<dbReference type="PANTHER" id="PTHR34108">
    <property type="entry name" value="SEPTUM SITE-DETERMINING PROTEIN MINC"/>
    <property type="match status" value="1"/>
</dbReference>
<evidence type="ECO:0000256" key="3">
    <source>
        <dbReference type="ARBA" id="ARBA00023210"/>
    </source>
</evidence>
<dbReference type="GO" id="GO:0000902">
    <property type="term" value="P:cell morphogenesis"/>
    <property type="evidence" value="ECO:0007669"/>
    <property type="project" value="InterPro"/>
</dbReference>
<dbReference type="InterPro" id="IPR005526">
    <property type="entry name" value="Septum_form_inhib_MinC_C"/>
</dbReference>
<dbReference type="PANTHER" id="PTHR34108:SF1">
    <property type="entry name" value="SEPTUM SITE-DETERMINING PROTEIN MINC"/>
    <property type="match status" value="1"/>
</dbReference>
<comment type="subunit">
    <text evidence="6">Interacts with MinD and FtsZ.</text>
</comment>
<dbReference type="InterPro" id="IPR007874">
    <property type="entry name" value="MinC_N"/>
</dbReference>
<evidence type="ECO:0000313" key="10">
    <source>
        <dbReference type="EMBL" id="SMF93493.1"/>
    </source>
</evidence>
<comment type="similarity">
    <text evidence="1 6">Belongs to the MinC family.</text>
</comment>
<protein>
    <recommendedName>
        <fullName evidence="6">Probable septum site-determining protein MinC</fullName>
    </recommendedName>
</protein>
<dbReference type="AlphaFoldDB" id="A0A1Y6CY44"/>
<organism evidence="10 11">
    <name type="scientific">Methylomagnum ishizawai</name>
    <dbReference type="NCBI Taxonomy" id="1760988"/>
    <lineage>
        <taxon>Bacteria</taxon>
        <taxon>Pseudomonadati</taxon>
        <taxon>Pseudomonadota</taxon>
        <taxon>Gammaproteobacteria</taxon>
        <taxon>Methylococcales</taxon>
        <taxon>Methylococcaceae</taxon>
        <taxon>Methylomagnum</taxon>
    </lineage>
</organism>
<dbReference type="HAMAP" id="MF_00267">
    <property type="entry name" value="MinC"/>
    <property type="match status" value="1"/>
</dbReference>
<evidence type="ECO:0000259" key="8">
    <source>
        <dbReference type="Pfam" id="PF03775"/>
    </source>
</evidence>
<dbReference type="OrthoDB" id="9794530at2"/>
<dbReference type="Pfam" id="PF05209">
    <property type="entry name" value="MinC_N"/>
    <property type="match status" value="1"/>
</dbReference>
<comment type="function">
    <text evidence="5 6">Cell division inhibitor that blocks the formation of polar Z ring septums. Rapidly oscillates between the poles of the cell to destabilize FtsZ filaments that have formed before they mature into polar Z rings. Prevents FtsZ polymerization.</text>
</comment>
<sequence>MAAKNSDPQQPSAALDIRAGAITLPILKLFTADLIAVNVQLEEKLRRAPEFFRYAPVVLDLAELDPDREKIDFPALLKLLRKLDLMPAGVRGGNPAQHSAAQAAQLAVLADGKETAAPAAPRPAAKSPEPPKSQPATKLVEQPVRSGQRVYAQGGDLIVRAQISAGAEIIADGNIHIYGRLKGRALAGVQGNPEARIFCADLQAELVGIGTQYKISENIDPALWGKPAHIHLVDNALVIDPL</sequence>
<evidence type="ECO:0000256" key="1">
    <source>
        <dbReference type="ARBA" id="ARBA00006291"/>
    </source>
</evidence>
<feature type="domain" description="Septum formation inhibitor MinC N-terminal" evidence="9">
    <location>
        <begin position="15"/>
        <end position="87"/>
    </location>
</feature>
<dbReference type="GO" id="GO:0000917">
    <property type="term" value="P:division septum assembly"/>
    <property type="evidence" value="ECO:0007669"/>
    <property type="project" value="UniProtKB-KW"/>
</dbReference>
<dbReference type="InterPro" id="IPR016098">
    <property type="entry name" value="CAP/MinC_C"/>
</dbReference>
<dbReference type="GO" id="GO:0051302">
    <property type="term" value="P:regulation of cell division"/>
    <property type="evidence" value="ECO:0007669"/>
    <property type="project" value="InterPro"/>
</dbReference>
<dbReference type="Gene3D" id="3.30.70.260">
    <property type="match status" value="1"/>
</dbReference>
<evidence type="ECO:0000259" key="9">
    <source>
        <dbReference type="Pfam" id="PF05209"/>
    </source>
</evidence>
<dbReference type="SUPFAM" id="SSF63848">
    <property type="entry name" value="Cell-division inhibitor MinC, C-terminal domain"/>
    <property type="match status" value="1"/>
</dbReference>
<evidence type="ECO:0000256" key="2">
    <source>
        <dbReference type="ARBA" id="ARBA00022618"/>
    </source>
</evidence>
<reference evidence="10 11" key="1">
    <citation type="submission" date="2016-12" db="EMBL/GenBank/DDBJ databases">
        <authorList>
            <person name="Song W.-J."/>
            <person name="Kurnit D.M."/>
        </authorList>
    </citation>
    <scope>NUCLEOTIDE SEQUENCE [LARGE SCALE GENOMIC DNA]</scope>
    <source>
        <strain evidence="10 11">175</strain>
    </source>
</reference>
<evidence type="ECO:0000256" key="5">
    <source>
        <dbReference type="ARBA" id="ARBA00025606"/>
    </source>
</evidence>
<accession>A0A1Y6CY44</accession>
<dbReference type="GO" id="GO:1901891">
    <property type="term" value="P:regulation of cell septum assembly"/>
    <property type="evidence" value="ECO:0007669"/>
    <property type="project" value="InterPro"/>
</dbReference>
<feature type="compositionally biased region" description="Low complexity" evidence="7">
    <location>
        <begin position="117"/>
        <end position="127"/>
    </location>
</feature>
<evidence type="ECO:0000256" key="4">
    <source>
        <dbReference type="ARBA" id="ARBA00023306"/>
    </source>
</evidence>
<feature type="domain" description="Septum formation inhibitor MinC C-terminal" evidence="8">
    <location>
        <begin position="140"/>
        <end position="239"/>
    </location>
</feature>
<gene>
    <name evidence="6" type="primary">minC</name>
    <name evidence="10" type="ORF">SAMN02949497_0775</name>
</gene>
<dbReference type="RefSeq" id="WP_085210121.1">
    <property type="nucleotide sequence ID" value="NZ_FXAM01000001.1"/>
</dbReference>
<feature type="region of interest" description="Disordered" evidence="7">
    <location>
        <begin position="117"/>
        <end position="140"/>
    </location>
</feature>
<evidence type="ECO:0000313" key="11">
    <source>
        <dbReference type="Proteomes" id="UP000192923"/>
    </source>
</evidence>
<keyword evidence="11" id="KW-1185">Reference proteome</keyword>
<proteinExistence type="inferred from homology"/>
<dbReference type="STRING" id="1760988.SAMN02949497_0775"/>
<dbReference type="Proteomes" id="UP000192923">
    <property type="component" value="Unassembled WGS sequence"/>
</dbReference>